<evidence type="ECO:0000256" key="1">
    <source>
        <dbReference type="ARBA" id="ARBA00022723"/>
    </source>
</evidence>
<evidence type="ECO:0000256" key="6">
    <source>
        <dbReference type="ARBA" id="ARBA00023163"/>
    </source>
</evidence>
<keyword evidence="2" id="KW-0863">Zinc-finger</keyword>
<dbReference type="InterPro" id="IPR050234">
    <property type="entry name" value="Nuclear_hormone_rcpt_NR1"/>
</dbReference>
<accession>A0A813ZGY5</accession>
<dbReference type="GO" id="GO:0004879">
    <property type="term" value="F:nuclear receptor activity"/>
    <property type="evidence" value="ECO:0007669"/>
    <property type="project" value="TreeGrafter"/>
</dbReference>
<dbReference type="Proteomes" id="UP000663828">
    <property type="component" value="Unassembled WGS sequence"/>
</dbReference>
<dbReference type="Gene3D" id="1.10.565.10">
    <property type="entry name" value="Retinoid X Receptor"/>
    <property type="match status" value="1"/>
</dbReference>
<dbReference type="Pfam" id="PF00105">
    <property type="entry name" value="zf-C4"/>
    <property type="match status" value="1"/>
</dbReference>
<dbReference type="EMBL" id="CAJNOR010000382">
    <property type="protein sequence ID" value="CAF0897794.1"/>
    <property type="molecule type" value="Genomic_DNA"/>
</dbReference>
<evidence type="ECO:0000256" key="2">
    <source>
        <dbReference type="ARBA" id="ARBA00022771"/>
    </source>
</evidence>
<dbReference type="InterPro" id="IPR013088">
    <property type="entry name" value="Znf_NHR/GATA"/>
</dbReference>
<dbReference type="SUPFAM" id="SSF48508">
    <property type="entry name" value="Nuclear receptor ligand-binding domain"/>
    <property type="match status" value="1"/>
</dbReference>
<dbReference type="PROSITE" id="PS51030">
    <property type="entry name" value="NUCLEAR_REC_DBD_2"/>
    <property type="match status" value="1"/>
</dbReference>
<sequence>MQSDRRIPTISTTSVRKEHRKRSYSNGTIRRRDRQDLICVVCLAPAIGYNFDQITCESCKAFFRRNALTNANKFKCRTGTNDCMITLNTRKRCKYCRLKKCFDKGLRKDWIMTEEEKRTKKQKIEDNRRLRAMSILSQSASSLSIAPDDQILPSTLNPSDDSCDSTASNEYKPSPDDRLIHSLTKIAEHYRKAVQLNVSVIKGCTSPCLRYMDDLIDVLNEPTHLGSLRLITFFKLTPEFNSLHEDDRLLLVKHNLMTVLGYHFCICVDINTGIYHEPDTSNEYSYEASALRKYSDSLYYQMIDWSRKLKDLCADDHLVFKLLILIVIFSKGAEYIEPILVESTKVFYAQGTFVNILWNYLNLRFGDGQASLMFPHIVFSLMKAYAMAREAKDDVTRQTSETADELAPLMKSVALS</sequence>
<keyword evidence="4" id="KW-0805">Transcription regulation</keyword>
<keyword evidence="1" id="KW-0479">Metal-binding</keyword>
<dbReference type="PANTHER" id="PTHR24082:SF283">
    <property type="entry name" value="NUCLEAR HORMONE RECEPTOR HR96"/>
    <property type="match status" value="1"/>
</dbReference>
<dbReference type="PANTHER" id="PTHR24082">
    <property type="entry name" value="NUCLEAR HORMONE RECEPTOR"/>
    <property type="match status" value="1"/>
</dbReference>
<dbReference type="GO" id="GO:0000978">
    <property type="term" value="F:RNA polymerase II cis-regulatory region sequence-specific DNA binding"/>
    <property type="evidence" value="ECO:0007669"/>
    <property type="project" value="TreeGrafter"/>
</dbReference>
<evidence type="ECO:0000259" key="10">
    <source>
        <dbReference type="PROSITE" id="PS51030"/>
    </source>
</evidence>
<dbReference type="GO" id="GO:0045944">
    <property type="term" value="P:positive regulation of transcription by RNA polymerase II"/>
    <property type="evidence" value="ECO:0007669"/>
    <property type="project" value="TreeGrafter"/>
</dbReference>
<evidence type="ECO:0000256" key="7">
    <source>
        <dbReference type="ARBA" id="ARBA00023170"/>
    </source>
</evidence>
<keyword evidence="12" id="KW-1185">Reference proteome</keyword>
<dbReference type="PROSITE" id="PS00031">
    <property type="entry name" value="NUCLEAR_REC_DBD_1"/>
    <property type="match status" value="1"/>
</dbReference>
<name>A0A813ZGY5_ADIRI</name>
<dbReference type="SUPFAM" id="SSF57716">
    <property type="entry name" value="Glucocorticoid receptor-like (DNA-binding domain)"/>
    <property type="match status" value="1"/>
</dbReference>
<keyword evidence="6" id="KW-0804">Transcription</keyword>
<gene>
    <name evidence="11" type="ORF">XAT740_LOCUS7856</name>
</gene>
<dbReference type="Gene3D" id="3.30.50.10">
    <property type="entry name" value="Erythroid Transcription Factor GATA-1, subunit A"/>
    <property type="match status" value="1"/>
</dbReference>
<evidence type="ECO:0000313" key="12">
    <source>
        <dbReference type="Proteomes" id="UP000663828"/>
    </source>
</evidence>
<comment type="caution">
    <text evidence="11">The sequence shown here is derived from an EMBL/GenBank/DDBJ whole genome shotgun (WGS) entry which is preliminary data.</text>
</comment>
<feature type="region of interest" description="Disordered" evidence="9">
    <location>
        <begin position="1"/>
        <end position="27"/>
    </location>
</feature>
<keyword evidence="8" id="KW-0539">Nucleus</keyword>
<evidence type="ECO:0000256" key="5">
    <source>
        <dbReference type="ARBA" id="ARBA00023125"/>
    </source>
</evidence>
<keyword evidence="7" id="KW-0675">Receptor</keyword>
<proteinExistence type="predicted"/>
<keyword evidence="3" id="KW-0862">Zinc</keyword>
<dbReference type="InterPro" id="IPR035500">
    <property type="entry name" value="NHR-like_dom_sf"/>
</dbReference>
<dbReference type="GO" id="GO:0030154">
    <property type="term" value="P:cell differentiation"/>
    <property type="evidence" value="ECO:0007669"/>
    <property type="project" value="TreeGrafter"/>
</dbReference>
<dbReference type="PRINTS" id="PR00047">
    <property type="entry name" value="STROIDFINGER"/>
</dbReference>
<reference evidence="11" key="1">
    <citation type="submission" date="2021-02" db="EMBL/GenBank/DDBJ databases">
        <authorList>
            <person name="Nowell W R."/>
        </authorList>
    </citation>
    <scope>NUCLEOTIDE SEQUENCE</scope>
</reference>
<evidence type="ECO:0000313" key="11">
    <source>
        <dbReference type="EMBL" id="CAF0897794.1"/>
    </source>
</evidence>
<evidence type="ECO:0000256" key="4">
    <source>
        <dbReference type="ARBA" id="ARBA00023015"/>
    </source>
</evidence>
<evidence type="ECO:0000256" key="8">
    <source>
        <dbReference type="ARBA" id="ARBA00023242"/>
    </source>
</evidence>
<organism evidence="11 12">
    <name type="scientific">Adineta ricciae</name>
    <name type="common">Rotifer</name>
    <dbReference type="NCBI Taxonomy" id="249248"/>
    <lineage>
        <taxon>Eukaryota</taxon>
        <taxon>Metazoa</taxon>
        <taxon>Spiralia</taxon>
        <taxon>Gnathifera</taxon>
        <taxon>Rotifera</taxon>
        <taxon>Eurotatoria</taxon>
        <taxon>Bdelloidea</taxon>
        <taxon>Adinetida</taxon>
        <taxon>Adinetidae</taxon>
        <taxon>Adineta</taxon>
    </lineage>
</organism>
<keyword evidence="5" id="KW-0238">DNA-binding</keyword>
<evidence type="ECO:0000256" key="3">
    <source>
        <dbReference type="ARBA" id="ARBA00022833"/>
    </source>
</evidence>
<protein>
    <recommendedName>
        <fullName evidence="10">Nuclear receptor domain-containing protein</fullName>
    </recommendedName>
</protein>
<dbReference type="AlphaFoldDB" id="A0A813ZGY5"/>
<feature type="domain" description="Nuclear receptor" evidence="10">
    <location>
        <begin position="36"/>
        <end position="113"/>
    </location>
</feature>
<dbReference type="GO" id="GO:0000122">
    <property type="term" value="P:negative regulation of transcription by RNA polymerase II"/>
    <property type="evidence" value="ECO:0007669"/>
    <property type="project" value="TreeGrafter"/>
</dbReference>
<evidence type="ECO:0000256" key="9">
    <source>
        <dbReference type="SAM" id="MobiDB-lite"/>
    </source>
</evidence>
<dbReference type="InterPro" id="IPR001628">
    <property type="entry name" value="Znf_hrmn_rcpt"/>
</dbReference>
<dbReference type="GO" id="GO:0008270">
    <property type="term" value="F:zinc ion binding"/>
    <property type="evidence" value="ECO:0007669"/>
    <property type="project" value="UniProtKB-KW"/>
</dbReference>
<dbReference type="SMART" id="SM00399">
    <property type="entry name" value="ZnF_C4"/>
    <property type="match status" value="1"/>
</dbReference>